<feature type="region of interest" description="Disordered" evidence="1">
    <location>
        <begin position="57"/>
        <end position="80"/>
    </location>
</feature>
<dbReference type="AlphaFoldDB" id="A0A0G4H9R0"/>
<evidence type="ECO:0000313" key="2">
    <source>
        <dbReference type="EMBL" id="CEM40701.1"/>
    </source>
</evidence>
<protein>
    <submittedName>
        <fullName evidence="2">Uncharacterized protein</fullName>
    </submittedName>
</protein>
<reference evidence="2" key="1">
    <citation type="submission" date="2014-11" db="EMBL/GenBank/DDBJ databases">
        <authorList>
            <person name="Otto D Thomas"/>
            <person name="Naeem Raeece"/>
        </authorList>
    </citation>
    <scope>NUCLEOTIDE SEQUENCE</scope>
</reference>
<gene>
    <name evidence="2" type="ORF">Cvel_25487</name>
</gene>
<name>A0A0G4H9R0_9ALVE</name>
<organism evidence="2">
    <name type="scientific">Chromera velia CCMP2878</name>
    <dbReference type="NCBI Taxonomy" id="1169474"/>
    <lineage>
        <taxon>Eukaryota</taxon>
        <taxon>Sar</taxon>
        <taxon>Alveolata</taxon>
        <taxon>Colpodellida</taxon>
        <taxon>Chromeraceae</taxon>
        <taxon>Chromera</taxon>
    </lineage>
</organism>
<proteinExistence type="predicted"/>
<dbReference type="VEuPathDB" id="CryptoDB:Cvel_25487"/>
<sequence length="261" mass="28966">MTLLMECTSPSAFGSSPEAVISQVVSSGAVSGSTDAGGRGLMANKMPVSVSVRSASSVGPSAQLQSEPRPSFLLAQGGDGQEGDSQLNAVLSGLREKTASNFYEKFSQVFELEEKKKRIEELFAQEKYTEMMKEIKVLANLGDGKELSQSPLFYFRDIANSYFQYVFWNSGPFEAFKFDVEEAVDHGRSATEFLTSPVTYWGLDRLENPEVSKENVAKFVEQKAYGATLFTNSDRFLRKFFSDFPPDVMEKAQKYFAASRK</sequence>
<dbReference type="EMBL" id="CDMZ01002089">
    <property type="protein sequence ID" value="CEM40701.1"/>
    <property type="molecule type" value="Genomic_DNA"/>
</dbReference>
<evidence type="ECO:0000256" key="1">
    <source>
        <dbReference type="SAM" id="MobiDB-lite"/>
    </source>
</evidence>
<accession>A0A0G4H9R0</accession>